<keyword evidence="3" id="KW-1185">Reference proteome</keyword>
<feature type="region of interest" description="Disordered" evidence="1">
    <location>
        <begin position="1"/>
        <end position="65"/>
    </location>
</feature>
<reference evidence="2 3" key="1">
    <citation type="journal article" date="2018" name="Sci. Rep.">
        <title>Genomic signatures of local adaptation to the degree of environmental predictability in rotifers.</title>
        <authorList>
            <person name="Franch-Gras L."/>
            <person name="Hahn C."/>
            <person name="Garcia-Roger E.M."/>
            <person name="Carmona M.J."/>
            <person name="Serra M."/>
            <person name="Gomez A."/>
        </authorList>
    </citation>
    <scope>NUCLEOTIDE SEQUENCE [LARGE SCALE GENOMIC DNA]</scope>
    <source>
        <strain evidence="2">HYR1</strain>
    </source>
</reference>
<sequence length="270" mass="29323">MAESLTSSTNDQISSSPVRQSSIDSSKTSSSTIITSTSKEADGYSSSTEKNISSTTTDSLRTESFSSRQTTLSEYSSSFSQDSSSGSTLIVTFTPDKPIFTSSGDSFPPSVETSSITASSSSTTEIFSLQNSTPVQLTSISTSIFTDIFIYNSTPNDIASFVSCSFRSSSQCLYYLPDNSSLITDANVSDSSGFIVFGGYISHCNYGNYDLSVKTKIHIYNSFIRSIIEYGAPLWKTISEYNLKKLDSIQYHALRIINKAAIRCSNSELH</sequence>
<proteinExistence type="predicted"/>
<protein>
    <submittedName>
        <fullName evidence="2">Uncharacterized protein</fullName>
    </submittedName>
</protein>
<dbReference type="OrthoDB" id="8058536at2759"/>
<accession>A0A3M7Q5A3</accession>
<gene>
    <name evidence="2" type="ORF">BpHYR1_039803</name>
</gene>
<dbReference type="AlphaFoldDB" id="A0A3M7Q5A3"/>
<evidence type="ECO:0000256" key="1">
    <source>
        <dbReference type="SAM" id="MobiDB-lite"/>
    </source>
</evidence>
<comment type="caution">
    <text evidence="2">The sequence shown here is derived from an EMBL/GenBank/DDBJ whole genome shotgun (WGS) entry which is preliminary data.</text>
</comment>
<organism evidence="2 3">
    <name type="scientific">Brachionus plicatilis</name>
    <name type="common">Marine rotifer</name>
    <name type="synonym">Brachionus muelleri</name>
    <dbReference type="NCBI Taxonomy" id="10195"/>
    <lineage>
        <taxon>Eukaryota</taxon>
        <taxon>Metazoa</taxon>
        <taxon>Spiralia</taxon>
        <taxon>Gnathifera</taxon>
        <taxon>Rotifera</taxon>
        <taxon>Eurotatoria</taxon>
        <taxon>Monogononta</taxon>
        <taxon>Pseudotrocha</taxon>
        <taxon>Ploima</taxon>
        <taxon>Brachionidae</taxon>
        <taxon>Brachionus</taxon>
    </lineage>
</organism>
<feature type="compositionally biased region" description="Polar residues" evidence="1">
    <location>
        <begin position="1"/>
        <end position="20"/>
    </location>
</feature>
<evidence type="ECO:0000313" key="2">
    <source>
        <dbReference type="EMBL" id="RNA06372.1"/>
    </source>
</evidence>
<feature type="compositionally biased region" description="Low complexity" evidence="1">
    <location>
        <begin position="21"/>
        <end position="38"/>
    </location>
</feature>
<feature type="compositionally biased region" description="Polar residues" evidence="1">
    <location>
        <begin position="44"/>
        <end position="65"/>
    </location>
</feature>
<evidence type="ECO:0000313" key="3">
    <source>
        <dbReference type="Proteomes" id="UP000276133"/>
    </source>
</evidence>
<dbReference type="EMBL" id="REGN01007418">
    <property type="protein sequence ID" value="RNA06372.1"/>
    <property type="molecule type" value="Genomic_DNA"/>
</dbReference>
<name>A0A3M7Q5A3_BRAPC</name>
<dbReference type="Proteomes" id="UP000276133">
    <property type="component" value="Unassembled WGS sequence"/>
</dbReference>